<dbReference type="OrthoDB" id="434647at2759"/>
<evidence type="ECO:0000256" key="7">
    <source>
        <dbReference type="ARBA" id="ARBA00045873"/>
    </source>
</evidence>
<reference evidence="10 11" key="1">
    <citation type="journal article" date="2012" name="PLoS ONE">
        <title>Sequence and analysis of the genome of the pathogenic yeast Candida orthopsilosis.</title>
        <authorList>
            <person name="Riccombeni A."/>
            <person name="Vidanes G."/>
            <person name="Proux-Wera E."/>
            <person name="Wolfe K.H."/>
            <person name="Butler G."/>
        </authorList>
    </citation>
    <scope>NUCLEOTIDE SEQUENCE [LARGE SCALE GENOMIC DNA]</scope>
    <source>
        <strain evidence="10 11">Co 90-125</strain>
    </source>
</reference>
<keyword evidence="4 8" id="KW-0812">Transmembrane</keyword>
<evidence type="ECO:0000256" key="6">
    <source>
        <dbReference type="ARBA" id="ARBA00023136"/>
    </source>
</evidence>
<protein>
    <recommendedName>
        <fullName evidence="3 8">Protein YOP1</fullName>
    </recommendedName>
</protein>
<dbReference type="InterPro" id="IPR004345">
    <property type="entry name" value="TB2_DP1_HVA22"/>
</dbReference>
<dbReference type="Proteomes" id="UP000005018">
    <property type="component" value="Chromosome 2"/>
</dbReference>
<evidence type="ECO:0000256" key="4">
    <source>
        <dbReference type="ARBA" id="ARBA00022692"/>
    </source>
</evidence>
<evidence type="ECO:0000256" key="5">
    <source>
        <dbReference type="ARBA" id="ARBA00022989"/>
    </source>
</evidence>
<dbReference type="Pfam" id="PF03134">
    <property type="entry name" value="TB2_DP1_HVA22"/>
    <property type="match status" value="1"/>
</dbReference>
<evidence type="ECO:0000256" key="9">
    <source>
        <dbReference type="SAM" id="SignalP"/>
    </source>
</evidence>
<comment type="similarity">
    <text evidence="2 8">Belongs to the DP1 family.</text>
</comment>
<evidence type="ECO:0000313" key="11">
    <source>
        <dbReference type="Proteomes" id="UP000005018"/>
    </source>
</evidence>
<keyword evidence="9" id="KW-0732">Signal</keyword>
<keyword evidence="6 8" id="KW-0472">Membrane</keyword>
<organism evidence="10 11">
    <name type="scientific">Candida orthopsilosis (strain 90-125)</name>
    <name type="common">Yeast</name>
    <dbReference type="NCBI Taxonomy" id="1136231"/>
    <lineage>
        <taxon>Eukaryota</taxon>
        <taxon>Fungi</taxon>
        <taxon>Dikarya</taxon>
        <taxon>Ascomycota</taxon>
        <taxon>Saccharomycotina</taxon>
        <taxon>Pichiomycetes</taxon>
        <taxon>Debaryomycetaceae</taxon>
        <taxon>Candida/Lodderomyces clade</taxon>
        <taxon>Candida</taxon>
    </lineage>
</organism>
<name>H8X227_CANO9</name>
<keyword evidence="11" id="KW-1185">Reference proteome</keyword>
<dbReference type="GO" id="GO:0016020">
    <property type="term" value="C:membrane"/>
    <property type="evidence" value="ECO:0007669"/>
    <property type="project" value="UniProtKB-SubCell"/>
</dbReference>
<accession>H8X227</accession>
<proteinExistence type="inferred from homology"/>
<evidence type="ECO:0000256" key="1">
    <source>
        <dbReference type="ARBA" id="ARBA00004141"/>
    </source>
</evidence>
<dbReference type="GeneID" id="14538360"/>
<evidence type="ECO:0000313" key="10">
    <source>
        <dbReference type="EMBL" id="CCG22748.1"/>
    </source>
</evidence>
<dbReference type="HOGENOM" id="CLU_1320734_0_0_1"/>
<evidence type="ECO:0000256" key="3">
    <source>
        <dbReference type="ARBA" id="ARBA00019184"/>
    </source>
</evidence>
<dbReference type="eggNOG" id="ENOG502RS11">
    <property type="taxonomic scope" value="Eukaryota"/>
</dbReference>
<dbReference type="PANTHER" id="PTHR12300:SF161">
    <property type="entry name" value="RECEPTOR EXPRESSION-ENHANCING PROTEIN"/>
    <property type="match status" value="1"/>
</dbReference>
<sequence length="208" mass="23408">MFGILNTLISLVYPVFASTIAIINSIDEPNLPSRLGALQRWLIYWAVLGCATIVENTLSFITFVPGYSLLKIVFHVWLIIPMVTENEDWKKSGAPWLFFEFIKPQFEANKDAVKKFVSNPLDLKTVLKLSSLAKKEESATDNNPAAAAAATTTGYDYAAILDGSIFMVRNIFTREVTEKAVDSPNTEEYDMVDKPEATEAYQKKSYFW</sequence>
<comment type="subcellular location">
    <subcellularLocation>
        <location evidence="1 8">Membrane</location>
        <topology evidence="1 8">Multi-pass membrane protein</topology>
    </subcellularLocation>
</comment>
<evidence type="ECO:0000256" key="8">
    <source>
        <dbReference type="RuleBase" id="RU362006"/>
    </source>
</evidence>
<keyword evidence="5 8" id="KW-1133">Transmembrane helix</keyword>
<gene>
    <name evidence="10" type="ORF">CORT_0B10460</name>
</gene>
<comment type="caution">
    <text evidence="8">Lacks conserved residue(s) required for the propagation of feature annotation.</text>
</comment>
<comment type="function">
    <text evidence="7">Required to generate and maintain the structure of the tubular endoplasmic reticulum network and the vacuole. Induces high curvature in membranes and causes membrane tubule formation. Involved in membrane/vesicle trafficking.</text>
</comment>
<feature type="transmembrane region" description="Helical" evidence="8">
    <location>
        <begin position="41"/>
        <end position="64"/>
    </location>
</feature>
<feature type="signal peptide" evidence="9">
    <location>
        <begin position="1"/>
        <end position="17"/>
    </location>
</feature>
<dbReference type="EMBL" id="HE681720">
    <property type="protein sequence ID" value="CCG22748.1"/>
    <property type="molecule type" value="Genomic_DNA"/>
</dbReference>
<dbReference type="KEGG" id="cot:CORT_0B10460"/>
<dbReference type="PANTHER" id="PTHR12300">
    <property type="entry name" value="HVA22-LIKE PROTEINS"/>
    <property type="match status" value="1"/>
</dbReference>
<dbReference type="AlphaFoldDB" id="H8X227"/>
<feature type="chain" id="PRO_5003616317" description="Protein YOP1" evidence="9">
    <location>
        <begin position="18"/>
        <end position="208"/>
    </location>
</feature>
<dbReference type="RefSeq" id="XP_003868183.1">
    <property type="nucleotide sequence ID" value="XM_003868135.1"/>
</dbReference>
<evidence type="ECO:0000256" key="2">
    <source>
        <dbReference type="ARBA" id="ARBA00008573"/>
    </source>
</evidence>